<dbReference type="PROSITE" id="PS50893">
    <property type="entry name" value="ABC_TRANSPORTER_2"/>
    <property type="match status" value="1"/>
</dbReference>
<dbReference type="RefSeq" id="WP_382168816.1">
    <property type="nucleotide sequence ID" value="NZ_JBHTBR010000009.1"/>
</dbReference>
<dbReference type="PANTHER" id="PTHR45772:SF8">
    <property type="entry name" value="HIGH-AFFINITY BRANCHED-CHAIN AMINO ACID TRANSPORT ATP-BINDING PROTEIN"/>
    <property type="match status" value="1"/>
</dbReference>
<keyword evidence="2" id="KW-0547">Nucleotide-binding</keyword>
<dbReference type="PANTHER" id="PTHR45772">
    <property type="entry name" value="CONSERVED COMPONENT OF ABC TRANSPORTER FOR NATURAL AMINO ACIDS-RELATED"/>
    <property type="match status" value="1"/>
</dbReference>
<keyword evidence="1" id="KW-0813">Transport</keyword>
<keyword evidence="6" id="KW-1185">Reference proteome</keyword>
<dbReference type="NCBIfam" id="TIGR03411">
    <property type="entry name" value="urea_trans_UrtD"/>
    <property type="match status" value="1"/>
</dbReference>
<dbReference type="InterPro" id="IPR017781">
    <property type="entry name" value="ABC_transptr_urea_ATP-bd_UrtD"/>
</dbReference>
<dbReference type="InterPro" id="IPR027417">
    <property type="entry name" value="P-loop_NTPase"/>
</dbReference>
<comment type="caution">
    <text evidence="5">The sequence shown here is derived from an EMBL/GenBank/DDBJ whole genome shotgun (WGS) entry which is preliminary data.</text>
</comment>
<evidence type="ECO:0000259" key="4">
    <source>
        <dbReference type="PROSITE" id="PS50893"/>
    </source>
</evidence>
<evidence type="ECO:0000313" key="5">
    <source>
        <dbReference type="EMBL" id="MFC7292903.1"/>
    </source>
</evidence>
<dbReference type="InterPro" id="IPR051120">
    <property type="entry name" value="ABC_AA/LPS_Transport"/>
</dbReference>
<sequence>MTNRPLLSVDGVTVDFDGFKALNSFSFILNSGETRVVIGPNGAGKSTLCDTIIGRVRPAEGHIYFEDVEITKMAEQDIVRQGICRKFQAPGVLPELTVSQNLELAAQRQYQWWKSLRQGVSAETRTIVEDMLERIELTHRKNEPAGLLSHGEKQWLEIGMVISTGAKLLLLDEPTAGMGPAETRRTAELIKSLGDSQTVLVIDHDMSFVEQLNASVTVMHQGKFLFQGDIEAVRQDENVAAVYLGKSA</sequence>
<dbReference type="EMBL" id="JBHTBR010000009">
    <property type="protein sequence ID" value="MFC7292903.1"/>
    <property type="molecule type" value="Genomic_DNA"/>
</dbReference>
<evidence type="ECO:0000256" key="3">
    <source>
        <dbReference type="ARBA" id="ARBA00022840"/>
    </source>
</evidence>
<dbReference type="GO" id="GO:0005524">
    <property type="term" value="F:ATP binding"/>
    <property type="evidence" value="ECO:0007669"/>
    <property type="project" value="UniProtKB-KW"/>
</dbReference>
<dbReference type="InterPro" id="IPR003439">
    <property type="entry name" value="ABC_transporter-like_ATP-bd"/>
</dbReference>
<accession>A0ABW2IPR0</accession>
<dbReference type="Proteomes" id="UP001596492">
    <property type="component" value="Unassembled WGS sequence"/>
</dbReference>
<proteinExistence type="predicted"/>
<gene>
    <name evidence="5" type="primary">urtD</name>
    <name evidence="5" type="ORF">ACFQS8_14865</name>
</gene>
<evidence type="ECO:0000313" key="6">
    <source>
        <dbReference type="Proteomes" id="UP001596492"/>
    </source>
</evidence>
<name>A0ABW2IPR0_9PROT</name>
<dbReference type="CDD" id="cd03219">
    <property type="entry name" value="ABC_Mj1267_LivG_branched"/>
    <property type="match status" value="1"/>
</dbReference>
<protein>
    <submittedName>
        <fullName evidence="5">Urea ABC transporter ATP-binding protein UrtD</fullName>
    </submittedName>
</protein>
<dbReference type="Pfam" id="PF00005">
    <property type="entry name" value="ABC_tran"/>
    <property type="match status" value="1"/>
</dbReference>
<evidence type="ECO:0000256" key="2">
    <source>
        <dbReference type="ARBA" id="ARBA00022741"/>
    </source>
</evidence>
<keyword evidence="3 5" id="KW-0067">ATP-binding</keyword>
<feature type="domain" description="ABC transporter" evidence="4">
    <location>
        <begin position="7"/>
        <end position="246"/>
    </location>
</feature>
<reference evidence="6" key="1">
    <citation type="journal article" date="2019" name="Int. J. Syst. Evol. Microbiol.">
        <title>The Global Catalogue of Microorganisms (GCM) 10K type strain sequencing project: providing services to taxonomists for standard genome sequencing and annotation.</title>
        <authorList>
            <consortium name="The Broad Institute Genomics Platform"/>
            <consortium name="The Broad Institute Genome Sequencing Center for Infectious Disease"/>
            <person name="Wu L."/>
            <person name="Ma J."/>
        </authorList>
    </citation>
    <scope>NUCLEOTIDE SEQUENCE [LARGE SCALE GENOMIC DNA]</scope>
    <source>
        <strain evidence="6">CCUG 51308</strain>
    </source>
</reference>
<organism evidence="5 6">
    <name type="scientific">Hirschia litorea</name>
    <dbReference type="NCBI Taxonomy" id="1199156"/>
    <lineage>
        <taxon>Bacteria</taxon>
        <taxon>Pseudomonadati</taxon>
        <taxon>Pseudomonadota</taxon>
        <taxon>Alphaproteobacteria</taxon>
        <taxon>Hyphomonadales</taxon>
        <taxon>Hyphomonadaceae</taxon>
        <taxon>Hirschia</taxon>
    </lineage>
</organism>
<evidence type="ECO:0000256" key="1">
    <source>
        <dbReference type="ARBA" id="ARBA00022448"/>
    </source>
</evidence>
<dbReference type="SUPFAM" id="SSF52540">
    <property type="entry name" value="P-loop containing nucleoside triphosphate hydrolases"/>
    <property type="match status" value="1"/>
</dbReference>
<dbReference type="Gene3D" id="3.40.50.300">
    <property type="entry name" value="P-loop containing nucleotide triphosphate hydrolases"/>
    <property type="match status" value="1"/>
</dbReference>